<dbReference type="PRINTS" id="PR00368">
    <property type="entry name" value="FADPNR"/>
</dbReference>
<proteinExistence type="predicted"/>
<reference evidence="10 11" key="1">
    <citation type="submission" date="2024-02" db="EMBL/GenBank/DDBJ databases">
        <title>Distribution and functional of Brevundimonas-related endobacteria within Verticillium dahliae.</title>
        <authorList>
            <person name="Zeng H."/>
        </authorList>
    </citation>
    <scope>NUCLEOTIDE SEQUENCE [LARGE SCALE GENOMIC DNA]</scope>
    <source>
        <strain evidence="10 11">TRM 44200</strain>
    </source>
</reference>
<keyword evidence="7" id="KW-0408">Iron</keyword>
<keyword evidence="8" id="KW-0411">Iron-sulfur</keyword>
<evidence type="ECO:0000256" key="7">
    <source>
        <dbReference type="ARBA" id="ARBA00023004"/>
    </source>
</evidence>
<dbReference type="InterPro" id="IPR036922">
    <property type="entry name" value="Rieske_2Fe-2S_sf"/>
</dbReference>
<evidence type="ECO:0000256" key="3">
    <source>
        <dbReference type="ARBA" id="ARBA00022714"/>
    </source>
</evidence>
<dbReference type="PRINTS" id="PR00411">
    <property type="entry name" value="PNDRDTASEI"/>
</dbReference>
<dbReference type="InterPro" id="IPR028202">
    <property type="entry name" value="Reductase_C"/>
</dbReference>
<evidence type="ECO:0000256" key="6">
    <source>
        <dbReference type="ARBA" id="ARBA00023002"/>
    </source>
</evidence>
<gene>
    <name evidence="10" type="ORF">V8J38_09140</name>
</gene>
<comment type="cofactor">
    <cofactor evidence="1">
        <name>FAD</name>
        <dbReference type="ChEBI" id="CHEBI:57692"/>
    </cofactor>
</comment>
<evidence type="ECO:0000259" key="9">
    <source>
        <dbReference type="PROSITE" id="PS51296"/>
    </source>
</evidence>
<keyword evidence="6" id="KW-0560">Oxidoreductase</keyword>
<evidence type="ECO:0000256" key="2">
    <source>
        <dbReference type="ARBA" id="ARBA00022630"/>
    </source>
</evidence>
<keyword evidence="3" id="KW-0001">2Fe-2S</keyword>
<name>A0ABZ2IEV8_9CAUL</name>
<dbReference type="SUPFAM" id="SSF51905">
    <property type="entry name" value="FAD/NAD(P)-binding domain"/>
    <property type="match status" value="1"/>
</dbReference>
<keyword evidence="4" id="KW-0479">Metal-binding</keyword>
<evidence type="ECO:0000256" key="8">
    <source>
        <dbReference type="ARBA" id="ARBA00023014"/>
    </source>
</evidence>
<keyword evidence="2" id="KW-0285">Flavoprotein</keyword>
<sequence>MDGSRTEEAAGPDFSRGVAITQAPLDGFLAGHVSGEPVLLVRRTDGFWAVSATCTHYGGPLSEGLAVGDTVRCPWHHACFDLRSGEALAAPAMSPLDAWRVEIEGDLVFVRAREKTSLPTTPAQPAHPGRIVIIGGGAAGFAAAEMLRRRGYQGSLALLSADDAPPCDRPNLSKDYLAGTAPEDWIPLKPPEFYAEHAIDLRLGFEVARVDLPAQEAVGPNGERIGYDALLLATGAEPIRLKGPDFERNNVYVLRSLADARAIIAATHHARCVVIVGASFIGLEAAASLRARGLEVHVVAPESTPLERVMGQGLGAFVRNLHEQQGVRFHLDATAVAFDGDRVTLADGTRLDADFVVLGVGVRPRLQLAIDAGLAVDGGVIVDRMMRASHPGVYAAGDIARYPGRVAGEAWRIEHWVVAERQGQVAALNMLGEPTEFIDAPFFWSQHYDQAIRYVGHAQAWDAIRLDGSIENADATVRFEAGDRLLAAATLGRDLESLRIGEELRG</sequence>
<dbReference type="PROSITE" id="PS51296">
    <property type="entry name" value="RIESKE"/>
    <property type="match status" value="1"/>
</dbReference>
<keyword evidence="5" id="KW-0274">FAD</keyword>
<keyword evidence="11" id="KW-1185">Reference proteome</keyword>
<evidence type="ECO:0000313" key="11">
    <source>
        <dbReference type="Proteomes" id="UP001363460"/>
    </source>
</evidence>
<dbReference type="EMBL" id="CP146369">
    <property type="protein sequence ID" value="WWT53435.1"/>
    <property type="molecule type" value="Genomic_DNA"/>
</dbReference>
<evidence type="ECO:0000256" key="4">
    <source>
        <dbReference type="ARBA" id="ARBA00022723"/>
    </source>
</evidence>
<dbReference type="InterPro" id="IPR023753">
    <property type="entry name" value="FAD/NAD-binding_dom"/>
</dbReference>
<dbReference type="Pfam" id="PF14759">
    <property type="entry name" value="Reductase_C"/>
    <property type="match status" value="1"/>
</dbReference>
<dbReference type="Proteomes" id="UP001363460">
    <property type="component" value="Chromosome"/>
</dbReference>
<dbReference type="InterPro" id="IPR036188">
    <property type="entry name" value="FAD/NAD-bd_sf"/>
</dbReference>
<dbReference type="InterPro" id="IPR016156">
    <property type="entry name" value="FAD/NAD-linked_Rdtase_dimer_sf"/>
</dbReference>
<feature type="domain" description="Rieske" evidence="9">
    <location>
        <begin position="15"/>
        <end position="110"/>
    </location>
</feature>
<dbReference type="Pfam" id="PF07992">
    <property type="entry name" value="Pyr_redox_2"/>
    <property type="match status" value="1"/>
</dbReference>
<dbReference type="Gene3D" id="3.30.390.30">
    <property type="match status" value="1"/>
</dbReference>
<dbReference type="InterPro" id="IPR050446">
    <property type="entry name" value="FAD-oxidoreductase/Apoptosis"/>
</dbReference>
<dbReference type="SUPFAM" id="SSF50022">
    <property type="entry name" value="ISP domain"/>
    <property type="match status" value="1"/>
</dbReference>
<evidence type="ECO:0000313" key="10">
    <source>
        <dbReference type="EMBL" id="WWT53435.1"/>
    </source>
</evidence>
<dbReference type="Gene3D" id="3.50.50.60">
    <property type="entry name" value="FAD/NAD(P)-binding domain"/>
    <property type="match status" value="2"/>
</dbReference>
<dbReference type="SUPFAM" id="SSF55424">
    <property type="entry name" value="FAD/NAD-linked reductases, dimerisation (C-terminal) domain"/>
    <property type="match status" value="1"/>
</dbReference>
<dbReference type="Gene3D" id="2.102.10.10">
    <property type="entry name" value="Rieske [2Fe-2S] iron-sulphur domain"/>
    <property type="match status" value="1"/>
</dbReference>
<evidence type="ECO:0000256" key="5">
    <source>
        <dbReference type="ARBA" id="ARBA00022827"/>
    </source>
</evidence>
<dbReference type="RefSeq" id="WP_338575152.1">
    <property type="nucleotide sequence ID" value="NZ_CP146369.1"/>
</dbReference>
<dbReference type="PANTHER" id="PTHR43557:SF2">
    <property type="entry name" value="RIESKE DOMAIN-CONTAINING PROTEIN-RELATED"/>
    <property type="match status" value="1"/>
</dbReference>
<accession>A0ABZ2IEV8</accession>
<protein>
    <submittedName>
        <fullName evidence="10">FAD-dependent oxidoreductase</fullName>
    </submittedName>
</protein>
<organism evidence="10 11">
    <name type="scientific">Brevundimonas olei</name>
    <dbReference type="NCBI Taxonomy" id="657642"/>
    <lineage>
        <taxon>Bacteria</taxon>
        <taxon>Pseudomonadati</taxon>
        <taxon>Pseudomonadota</taxon>
        <taxon>Alphaproteobacteria</taxon>
        <taxon>Caulobacterales</taxon>
        <taxon>Caulobacteraceae</taxon>
        <taxon>Brevundimonas</taxon>
    </lineage>
</organism>
<dbReference type="PANTHER" id="PTHR43557">
    <property type="entry name" value="APOPTOSIS-INDUCING FACTOR 1"/>
    <property type="match status" value="1"/>
</dbReference>
<evidence type="ECO:0000256" key="1">
    <source>
        <dbReference type="ARBA" id="ARBA00001974"/>
    </source>
</evidence>
<dbReference type="Pfam" id="PF00355">
    <property type="entry name" value="Rieske"/>
    <property type="match status" value="1"/>
</dbReference>
<dbReference type="InterPro" id="IPR017941">
    <property type="entry name" value="Rieske_2Fe-2S"/>
</dbReference>